<dbReference type="AlphaFoldDB" id="A0A1F6V7A0"/>
<dbReference type="PANTHER" id="PTHR30061">
    <property type="entry name" value="MALTOSE-BINDING PERIPLASMIC PROTEIN"/>
    <property type="match status" value="1"/>
</dbReference>
<evidence type="ECO:0000313" key="5">
    <source>
        <dbReference type="EMBL" id="OGI65376.1"/>
    </source>
</evidence>
<dbReference type="Proteomes" id="UP000177370">
    <property type="component" value="Unassembled WGS sequence"/>
</dbReference>
<dbReference type="Gene3D" id="3.40.190.10">
    <property type="entry name" value="Periplasmic binding protein-like II"/>
    <property type="match status" value="1"/>
</dbReference>
<keyword evidence="3" id="KW-0732">Signal</keyword>
<dbReference type="PANTHER" id="PTHR30061:SF50">
    <property type="entry name" value="MALTOSE_MALTODEXTRIN-BINDING PERIPLASMIC PROTEIN"/>
    <property type="match status" value="1"/>
</dbReference>
<evidence type="ECO:0000256" key="2">
    <source>
        <dbReference type="ARBA" id="ARBA00022448"/>
    </source>
</evidence>
<keyword evidence="2" id="KW-0813">Transport</keyword>
<evidence type="ECO:0000313" key="6">
    <source>
        <dbReference type="Proteomes" id="UP000177370"/>
    </source>
</evidence>
<feature type="transmembrane region" description="Helical" evidence="4">
    <location>
        <begin position="7"/>
        <end position="28"/>
    </location>
</feature>
<sequence length="431" mass="46660">MKGNFQLIIIIVFVAAAIFGVLVFSGAIPIGDEEREGSLGTVVLWGTIKSSVMAPLLTDFNEANPAFTVKYVEKSEDSFDQDLLEAIASGVGPDIFFLPDNLALHYARRIFIIPYQSFPVASFKNTFVGAGEVFLTSRGILAFPIIVDPLMMYYNRSILDAKGIVYPPTFWDEMSSLVPAITEKNDSNKIIKSAVALGHFSNVAHAKDILATLFMQTGNPIVAEKDGAFNSALGGSGSQQNLASILKFYTDFANPTENVYSWNRSLPESADAFSGEDLAFYFGFASELTALVNRNPNQNFFIAPIPQIRGSNFKLTGARVTGLAISSFSKNFNTAFTAASLMATGDFADKLRVVGGMVPARRDLLANVPADSYSPAFYNSALFARSWLDPDSRGTDDIFRNMIDSVLSNSAGTGQAVSDADSKLNLLLLQP</sequence>
<reference evidence="5 6" key="1">
    <citation type="journal article" date="2016" name="Nat. Commun.">
        <title>Thousands of microbial genomes shed light on interconnected biogeochemical processes in an aquifer system.</title>
        <authorList>
            <person name="Anantharaman K."/>
            <person name="Brown C.T."/>
            <person name="Hug L.A."/>
            <person name="Sharon I."/>
            <person name="Castelle C.J."/>
            <person name="Probst A.J."/>
            <person name="Thomas B.C."/>
            <person name="Singh A."/>
            <person name="Wilkins M.J."/>
            <person name="Karaoz U."/>
            <person name="Brodie E.L."/>
            <person name="Williams K.H."/>
            <person name="Hubbard S.S."/>
            <person name="Banfield J.F."/>
        </authorList>
    </citation>
    <scope>NUCLEOTIDE SEQUENCE [LARGE SCALE GENOMIC DNA]</scope>
</reference>
<dbReference type="EMBL" id="MFTP01000019">
    <property type="protein sequence ID" value="OGI65376.1"/>
    <property type="molecule type" value="Genomic_DNA"/>
</dbReference>
<accession>A0A1F6V7A0</accession>
<dbReference type="GO" id="GO:0055052">
    <property type="term" value="C:ATP-binding cassette (ABC) transporter complex, substrate-binding subunit-containing"/>
    <property type="evidence" value="ECO:0007669"/>
    <property type="project" value="TreeGrafter"/>
</dbReference>
<evidence type="ECO:0000256" key="3">
    <source>
        <dbReference type="ARBA" id="ARBA00022729"/>
    </source>
</evidence>
<dbReference type="InterPro" id="IPR006059">
    <property type="entry name" value="SBP"/>
</dbReference>
<keyword evidence="4" id="KW-1133">Transmembrane helix</keyword>
<dbReference type="GO" id="GO:0015768">
    <property type="term" value="P:maltose transport"/>
    <property type="evidence" value="ECO:0007669"/>
    <property type="project" value="TreeGrafter"/>
</dbReference>
<proteinExistence type="inferred from homology"/>
<name>A0A1F6V7A0_9BACT</name>
<protein>
    <recommendedName>
        <fullName evidence="7">Sugar ABC transporter substrate-binding protein</fullName>
    </recommendedName>
</protein>
<gene>
    <name evidence="5" type="ORF">A2647_02590</name>
</gene>
<dbReference type="Pfam" id="PF01547">
    <property type="entry name" value="SBP_bac_1"/>
    <property type="match status" value="1"/>
</dbReference>
<organism evidence="5 6">
    <name type="scientific">Candidatus Nomurabacteria bacterium RIFCSPHIGHO2_01_FULL_40_24b</name>
    <dbReference type="NCBI Taxonomy" id="1801739"/>
    <lineage>
        <taxon>Bacteria</taxon>
        <taxon>Candidatus Nomuraibacteriota</taxon>
    </lineage>
</organism>
<evidence type="ECO:0008006" key="7">
    <source>
        <dbReference type="Google" id="ProtNLM"/>
    </source>
</evidence>
<dbReference type="GO" id="GO:0042956">
    <property type="term" value="P:maltodextrin transmembrane transport"/>
    <property type="evidence" value="ECO:0007669"/>
    <property type="project" value="TreeGrafter"/>
</dbReference>
<evidence type="ECO:0000256" key="4">
    <source>
        <dbReference type="SAM" id="Phobius"/>
    </source>
</evidence>
<comment type="caution">
    <text evidence="5">The sequence shown here is derived from an EMBL/GenBank/DDBJ whole genome shotgun (WGS) entry which is preliminary data.</text>
</comment>
<dbReference type="SUPFAM" id="SSF53850">
    <property type="entry name" value="Periplasmic binding protein-like II"/>
    <property type="match status" value="1"/>
</dbReference>
<evidence type="ECO:0000256" key="1">
    <source>
        <dbReference type="ARBA" id="ARBA00008520"/>
    </source>
</evidence>
<keyword evidence="4" id="KW-0812">Transmembrane</keyword>
<keyword evidence="4" id="KW-0472">Membrane</keyword>
<comment type="similarity">
    <text evidence="1">Belongs to the bacterial solute-binding protein 1 family.</text>
</comment>
<dbReference type="GO" id="GO:1901982">
    <property type="term" value="F:maltose binding"/>
    <property type="evidence" value="ECO:0007669"/>
    <property type="project" value="TreeGrafter"/>
</dbReference>